<dbReference type="EMBL" id="CAKOGP040001001">
    <property type="protein sequence ID" value="CAJ1941373.1"/>
    <property type="molecule type" value="Genomic_DNA"/>
</dbReference>
<dbReference type="PANTHER" id="PTHR10015:SF206">
    <property type="entry name" value="HSF-TYPE DNA-BINDING DOMAIN-CONTAINING PROTEIN"/>
    <property type="match status" value="1"/>
</dbReference>
<dbReference type="PANTHER" id="PTHR10015">
    <property type="entry name" value="HEAT SHOCK TRANSCRIPTION FACTOR"/>
    <property type="match status" value="1"/>
</dbReference>
<reference evidence="6" key="1">
    <citation type="submission" date="2023-08" db="EMBL/GenBank/DDBJ databases">
        <authorList>
            <person name="Audoor S."/>
            <person name="Bilcke G."/>
        </authorList>
    </citation>
    <scope>NUCLEOTIDE SEQUENCE</scope>
</reference>
<keyword evidence="7" id="KW-1185">Reference proteome</keyword>
<name>A0AAD2CPG6_9STRA</name>
<evidence type="ECO:0000256" key="2">
    <source>
        <dbReference type="ARBA" id="ARBA00023125"/>
    </source>
</evidence>
<comment type="caution">
    <text evidence="6">The sequence shown here is derived from an EMBL/GenBank/DDBJ whole genome shotgun (WGS) entry which is preliminary data.</text>
</comment>
<keyword evidence="3" id="KW-0539">Nucleus</keyword>
<evidence type="ECO:0000259" key="5">
    <source>
        <dbReference type="SMART" id="SM00415"/>
    </source>
</evidence>
<keyword evidence="2" id="KW-0238">DNA-binding</keyword>
<accession>A0AAD2CPG6</accession>
<dbReference type="AlphaFoldDB" id="A0AAD2CPG6"/>
<gene>
    <name evidence="6" type="ORF">CYCCA115_LOCUS7489</name>
</gene>
<organism evidence="6 7">
    <name type="scientific">Cylindrotheca closterium</name>
    <dbReference type="NCBI Taxonomy" id="2856"/>
    <lineage>
        <taxon>Eukaryota</taxon>
        <taxon>Sar</taxon>
        <taxon>Stramenopiles</taxon>
        <taxon>Ochrophyta</taxon>
        <taxon>Bacillariophyta</taxon>
        <taxon>Bacillariophyceae</taxon>
        <taxon>Bacillariophycidae</taxon>
        <taxon>Bacillariales</taxon>
        <taxon>Bacillariaceae</taxon>
        <taxon>Cylindrotheca</taxon>
    </lineage>
</organism>
<dbReference type="InterPro" id="IPR036388">
    <property type="entry name" value="WH-like_DNA-bd_sf"/>
</dbReference>
<dbReference type="Pfam" id="PF00447">
    <property type="entry name" value="HSF_DNA-bind"/>
    <property type="match status" value="1"/>
</dbReference>
<evidence type="ECO:0000313" key="6">
    <source>
        <dbReference type="EMBL" id="CAJ1941373.1"/>
    </source>
</evidence>
<dbReference type="InterPro" id="IPR036390">
    <property type="entry name" value="WH_DNA-bd_sf"/>
</dbReference>
<comment type="similarity">
    <text evidence="4">Belongs to the HSF family.</text>
</comment>
<dbReference type="Gene3D" id="1.10.10.10">
    <property type="entry name" value="Winged helix-like DNA-binding domain superfamily/Winged helix DNA-binding domain"/>
    <property type="match status" value="1"/>
</dbReference>
<sequence length="288" mass="32410">MRIPNEISAQGASSCQKPQFPLKLHAILEETEAFDHHAIISWLPNGLGFKVHDKDAFEEQVMPKYFRTNKFKAFQRNLNLWGFQTLTRDPDRGAAFHPHFIRGKPDECSQMERVRVKKEMKHKKVILTPTGELEPLWSSSSQSSSHASFLPAFPTRSQRVNTAKVISVTSTPPLEPGVSPKCIPPSLSLPRKVSLHNRNAVSNKSSFPLNLQNYSDTPVSPERSVRLDLSFQQRYRGCLPDCNAVSKNSVSLNVQALQDYFALECLRVVSTRATLFWAGNSGSSLIEY</sequence>
<dbReference type="FunFam" id="1.10.10.10:FF:000479">
    <property type="entry name" value="Predicted protein"/>
    <property type="match status" value="1"/>
</dbReference>
<comment type="subcellular location">
    <subcellularLocation>
        <location evidence="1">Nucleus</location>
    </subcellularLocation>
</comment>
<dbReference type="SUPFAM" id="SSF46785">
    <property type="entry name" value="Winged helix' DNA-binding domain"/>
    <property type="match status" value="1"/>
</dbReference>
<dbReference type="SMART" id="SM00415">
    <property type="entry name" value="HSF"/>
    <property type="match status" value="1"/>
</dbReference>
<evidence type="ECO:0000313" key="7">
    <source>
        <dbReference type="Proteomes" id="UP001295423"/>
    </source>
</evidence>
<evidence type="ECO:0000256" key="3">
    <source>
        <dbReference type="ARBA" id="ARBA00023242"/>
    </source>
</evidence>
<protein>
    <recommendedName>
        <fullName evidence="5">HSF-type DNA-binding domain-containing protein</fullName>
    </recommendedName>
</protein>
<feature type="domain" description="HSF-type DNA-binding" evidence="5">
    <location>
        <begin position="16"/>
        <end position="114"/>
    </location>
</feature>
<evidence type="ECO:0000256" key="4">
    <source>
        <dbReference type="RuleBase" id="RU004020"/>
    </source>
</evidence>
<dbReference type="GO" id="GO:0003700">
    <property type="term" value="F:DNA-binding transcription factor activity"/>
    <property type="evidence" value="ECO:0007669"/>
    <property type="project" value="InterPro"/>
</dbReference>
<dbReference type="InterPro" id="IPR000232">
    <property type="entry name" value="HSF_DNA-bd"/>
</dbReference>
<proteinExistence type="inferred from homology"/>
<dbReference type="GO" id="GO:0005634">
    <property type="term" value="C:nucleus"/>
    <property type="evidence" value="ECO:0007669"/>
    <property type="project" value="UniProtKB-SubCell"/>
</dbReference>
<dbReference type="Proteomes" id="UP001295423">
    <property type="component" value="Unassembled WGS sequence"/>
</dbReference>
<dbReference type="GO" id="GO:0043565">
    <property type="term" value="F:sequence-specific DNA binding"/>
    <property type="evidence" value="ECO:0007669"/>
    <property type="project" value="InterPro"/>
</dbReference>
<evidence type="ECO:0000256" key="1">
    <source>
        <dbReference type="ARBA" id="ARBA00004123"/>
    </source>
</evidence>